<keyword evidence="3" id="KW-0238">DNA-binding</keyword>
<dbReference type="AlphaFoldDB" id="R3U4P4"/>
<dbReference type="EMBL" id="AJAT01000007">
    <property type="protein sequence ID" value="EOL48914.1"/>
    <property type="molecule type" value="Genomic_DNA"/>
</dbReference>
<accession>R3U4P4</accession>
<keyword evidence="1" id="KW-0678">Repressor</keyword>
<dbReference type="Pfam" id="PF00356">
    <property type="entry name" value="LacI"/>
    <property type="match status" value="1"/>
</dbReference>
<comment type="caution">
    <text evidence="7">The sequence shown here is derived from an EMBL/GenBank/DDBJ whole genome shotgun (WGS) entry which is preliminary data.</text>
</comment>
<dbReference type="SMART" id="SM00354">
    <property type="entry name" value="HTH_LACI"/>
    <property type="match status" value="1"/>
</dbReference>
<dbReference type="InterPro" id="IPR010982">
    <property type="entry name" value="Lambda_DNA-bd_dom_sf"/>
</dbReference>
<evidence type="ECO:0000259" key="5">
    <source>
        <dbReference type="PROSITE" id="PS50932"/>
    </source>
</evidence>
<dbReference type="Gene3D" id="3.40.50.2300">
    <property type="match status" value="2"/>
</dbReference>
<dbReference type="PANTHER" id="PTHR30146:SF148">
    <property type="entry name" value="HTH-TYPE TRANSCRIPTIONAL REPRESSOR PURR-RELATED"/>
    <property type="match status" value="1"/>
</dbReference>
<dbReference type="SUPFAM" id="SSF53822">
    <property type="entry name" value="Periplasmic binding protein-like I"/>
    <property type="match status" value="1"/>
</dbReference>
<dbReference type="CDD" id="cd06267">
    <property type="entry name" value="PBP1_LacI_sugar_binding-like"/>
    <property type="match status" value="1"/>
</dbReference>
<dbReference type="PROSITE" id="PS50943">
    <property type="entry name" value="HTH_CROC1"/>
    <property type="match status" value="1"/>
</dbReference>
<organism evidence="7 8">
    <name type="scientific">Enterococcus phoeniculicola ATCC BAA-412</name>
    <dbReference type="NCBI Taxonomy" id="1158610"/>
    <lineage>
        <taxon>Bacteria</taxon>
        <taxon>Bacillati</taxon>
        <taxon>Bacillota</taxon>
        <taxon>Bacilli</taxon>
        <taxon>Lactobacillales</taxon>
        <taxon>Enterococcaceae</taxon>
        <taxon>Enterococcus</taxon>
    </lineage>
</organism>
<protein>
    <submittedName>
        <fullName evidence="7">Uncharacterized protein</fullName>
    </submittedName>
</protein>
<dbReference type="Gene3D" id="1.10.260.40">
    <property type="entry name" value="lambda repressor-like DNA-binding domains"/>
    <property type="match status" value="1"/>
</dbReference>
<dbReference type="PANTHER" id="PTHR30146">
    <property type="entry name" value="LACI-RELATED TRANSCRIPTIONAL REPRESSOR"/>
    <property type="match status" value="1"/>
</dbReference>
<dbReference type="GO" id="GO:0000976">
    <property type="term" value="F:transcription cis-regulatory region binding"/>
    <property type="evidence" value="ECO:0007669"/>
    <property type="project" value="TreeGrafter"/>
</dbReference>
<evidence type="ECO:0000256" key="3">
    <source>
        <dbReference type="ARBA" id="ARBA00023125"/>
    </source>
</evidence>
<dbReference type="HOGENOM" id="CLU_037628_6_0_9"/>
<feature type="domain" description="HTH cro/C1-type" evidence="6">
    <location>
        <begin position="3"/>
        <end position="45"/>
    </location>
</feature>
<keyword evidence="8" id="KW-1185">Reference proteome</keyword>
<dbReference type="InterPro" id="IPR028082">
    <property type="entry name" value="Peripla_BP_I"/>
</dbReference>
<dbReference type="RefSeq" id="WP_010767140.1">
    <property type="nucleotide sequence ID" value="NZ_ASWE01000004.1"/>
</dbReference>
<dbReference type="SUPFAM" id="SSF47413">
    <property type="entry name" value="lambda repressor-like DNA-binding domains"/>
    <property type="match status" value="1"/>
</dbReference>
<proteinExistence type="predicted"/>
<evidence type="ECO:0000259" key="6">
    <source>
        <dbReference type="PROSITE" id="PS50943"/>
    </source>
</evidence>
<dbReference type="Proteomes" id="UP000013785">
    <property type="component" value="Unassembled WGS sequence"/>
</dbReference>
<keyword evidence="4" id="KW-0804">Transcription</keyword>
<dbReference type="PROSITE" id="PS00356">
    <property type="entry name" value="HTH_LACI_1"/>
    <property type="match status" value="1"/>
</dbReference>
<dbReference type="InterPro" id="IPR001387">
    <property type="entry name" value="Cro/C1-type_HTH"/>
</dbReference>
<gene>
    <name evidence="7" type="ORF">UC3_00466</name>
</gene>
<dbReference type="OrthoDB" id="1639518at2"/>
<dbReference type="eggNOG" id="COG1609">
    <property type="taxonomic scope" value="Bacteria"/>
</dbReference>
<evidence type="ECO:0000313" key="7">
    <source>
        <dbReference type="EMBL" id="EOL48914.1"/>
    </source>
</evidence>
<dbReference type="CDD" id="cd01392">
    <property type="entry name" value="HTH_LacI"/>
    <property type="match status" value="1"/>
</dbReference>
<dbReference type="Pfam" id="PF00532">
    <property type="entry name" value="Peripla_BP_1"/>
    <property type="match status" value="1"/>
</dbReference>
<sequence length="330" mass="36735">MATIHEVAKYAGVSVGSVSRYLNGYTLKEDNMKKIAEAIAALNYKENLLAKGLKSNQSLSVGLLMNNMQSNFSISMVAKIEEEMERAGYGLLLSGFQGNPSQVQRKIDFLLSRSVDGLILFEAEQHWAEIQALKGLDLPILSINTPVEFEKVDSILVNDRQSTKEVILRMLSLGHRKIGVIAAPQKDYVAKERLSGVLAAFEETDISKETLSVFYGDYSKESGEKGAKFLINEGISALFVCNYNMSLGALQVIYEEGIQIGQELSYASYDYFEASEIFSPKLTVIKQPITEIGVLAGNRMLERIRKKNQLTGETLVLNNEILWRESIGRK</sequence>
<feature type="domain" description="HTH lacI-type" evidence="5">
    <location>
        <begin position="2"/>
        <end position="55"/>
    </location>
</feature>
<dbReference type="STRING" id="154621.RV11_GL000869"/>
<dbReference type="InterPro" id="IPR000843">
    <property type="entry name" value="HTH_LacI"/>
</dbReference>
<keyword evidence="2" id="KW-0805">Transcription regulation</keyword>
<reference evidence="7 8" key="1">
    <citation type="submission" date="2013-02" db="EMBL/GenBank/DDBJ databases">
        <title>The Genome Sequence of Enterococcus phoeniculicola BAA-412.</title>
        <authorList>
            <consortium name="The Broad Institute Genome Sequencing Platform"/>
            <consortium name="The Broad Institute Genome Sequencing Center for Infectious Disease"/>
            <person name="Earl A.M."/>
            <person name="Gilmore M.S."/>
            <person name="Lebreton F."/>
            <person name="Walker B."/>
            <person name="Young S.K."/>
            <person name="Zeng Q."/>
            <person name="Gargeya S."/>
            <person name="Fitzgerald M."/>
            <person name="Haas B."/>
            <person name="Abouelleil A."/>
            <person name="Alvarado L."/>
            <person name="Arachchi H.M."/>
            <person name="Berlin A.M."/>
            <person name="Chapman S.B."/>
            <person name="Dewar J."/>
            <person name="Goldberg J."/>
            <person name="Griggs A."/>
            <person name="Gujja S."/>
            <person name="Hansen M."/>
            <person name="Howarth C."/>
            <person name="Imamovic A."/>
            <person name="Larimer J."/>
            <person name="McCowan C."/>
            <person name="Murphy C."/>
            <person name="Neiman D."/>
            <person name="Pearson M."/>
            <person name="Priest M."/>
            <person name="Roberts A."/>
            <person name="Saif S."/>
            <person name="Shea T."/>
            <person name="Sisk P."/>
            <person name="Sykes S."/>
            <person name="Wortman J."/>
            <person name="Nusbaum C."/>
            <person name="Birren B."/>
        </authorList>
    </citation>
    <scope>NUCLEOTIDE SEQUENCE [LARGE SCALE GENOMIC DNA]</scope>
    <source>
        <strain evidence="7 8">ATCC BAA-412</strain>
    </source>
</reference>
<evidence type="ECO:0000313" key="8">
    <source>
        <dbReference type="Proteomes" id="UP000013785"/>
    </source>
</evidence>
<dbReference type="GO" id="GO:0003700">
    <property type="term" value="F:DNA-binding transcription factor activity"/>
    <property type="evidence" value="ECO:0007669"/>
    <property type="project" value="TreeGrafter"/>
</dbReference>
<evidence type="ECO:0000256" key="1">
    <source>
        <dbReference type="ARBA" id="ARBA00022491"/>
    </source>
</evidence>
<dbReference type="InterPro" id="IPR001761">
    <property type="entry name" value="Peripla_BP/Lac1_sug-bd_dom"/>
</dbReference>
<evidence type="ECO:0000256" key="4">
    <source>
        <dbReference type="ARBA" id="ARBA00023163"/>
    </source>
</evidence>
<dbReference type="PROSITE" id="PS50932">
    <property type="entry name" value="HTH_LACI_2"/>
    <property type="match status" value="1"/>
</dbReference>
<dbReference type="PATRIC" id="fig|1158610.3.peg.441"/>
<evidence type="ECO:0000256" key="2">
    <source>
        <dbReference type="ARBA" id="ARBA00023015"/>
    </source>
</evidence>
<name>R3U4P4_9ENTE</name>